<evidence type="ECO:0000256" key="5">
    <source>
        <dbReference type="ARBA" id="ARBA00023242"/>
    </source>
</evidence>
<dbReference type="InterPro" id="IPR037796">
    <property type="entry name" value="TAF6"/>
</dbReference>
<gene>
    <name evidence="8" type="ORF">ANN_18317</name>
</gene>
<dbReference type="PANTHER" id="PTHR10221">
    <property type="entry name" value="TRANSCRIPTION INITIATION FACTOR TFIID SUBUNIT 6"/>
    <property type="match status" value="1"/>
</dbReference>
<dbReference type="PANTHER" id="PTHR10221:SF22">
    <property type="entry name" value="TAF6-LIKE RNA POLYMERASE II P300_CBP-ASSOCIATED FACTOR-ASSOCIATED FACTOR 65 KDA SUBUNIT 6L"/>
    <property type="match status" value="1"/>
</dbReference>
<protein>
    <recommendedName>
        <fullName evidence="7">TATA box binding protein associated factor (TAF) histone-like fold domain-containing protein</fullName>
    </recommendedName>
</protein>
<dbReference type="SMART" id="SM00803">
    <property type="entry name" value="TAF"/>
    <property type="match status" value="1"/>
</dbReference>
<dbReference type="InterPro" id="IPR011442">
    <property type="entry name" value="TAF6_C"/>
</dbReference>
<feature type="region of interest" description="Disordered" evidence="6">
    <location>
        <begin position="1"/>
        <end position="25"/>
    </location>
</feature>
<proteinExistence type="inferred from homology"/>
<keyword evidence="5" id="KW-0539">Nucleus</keyword>
<dbReference type="Gene3D" id="1.10.20.10">
    <property type="entry name" value="Histone, subunit A"/>
    <property type="match status" value="1"/>
</dbReference>
<evidence type="ECO:0000256" key="3">
    <source>
        <dbReference type="ARBA" id="ARBA00023015"/>
    </source>
</evidence>
<keyword evidence="9" id="KW-1185">Reference proteome</keyword>
<comment type="caution">
    <text evidence="8">The sequence shown here is derived from an EMBL/GenBank/DDBJ whole genome shotgun (WGS) entry which is preliminary data.</text>
</comment>
<keyword evidence="4" id="KW-0804">Transcription</keyword>
<comment type="similarity">
    <text evidence="2">Belongs to the TAF6 family.</text>
</comment>
<keyword evidence="3" id="KW-0805">Transcription regulation</keyword>
<evidence type="ECO:0000256" key="6">
    <source>
        <dbReference type="SAM" id="MobiDB-lite"/>
    </source>
</evidence>
<evidence type="ECO:0000256" key="2">
    <source>
        <dbReference type="ARBA" id="ARBA00007688"/>
    </source>
</evidence>
<dbReference type="CDD" id="cd22932">
    <property type="entry name" value="HFD_TAF6L"/>
    <property type="match status" value="1"/>
</dbReference>
<dbReference type="Pfam" id="PF02969">
    <property type="entry name" value="TAF"/>
    <property type="match status" value="1"/>
</dbReference>
<dbReference type="InterPro" id="IPR009072">
    <property type="entry name" value="Histone-fold"/>
</dbReference>
<feature type="region of interest" description="Disordered" evidence="6">
    <location>
        <begin position="150"/>
        <end position="184"/>
    </location>
</feature>
<name>A0ABQ8SNF4_PERAM</name>
<evidence type="ECO:0000256" key="1">
    <source>
        <dbReference type="ARBA" id="ARBA00004123"/>
    </source>
</evidence>
<feature type="compositionally biased region" description="Polar residues" evidence="6">
    <location>
        <begin position="172"/>
        <end position="184"/>
    </location>
</feature>
<dbReference type="SUPFAM" id="SSF47113">
    <property type="entry name" value="Histone-fold"/>
    <property type="match status" value="1"/>
</dbReference>
<dbReference type="InterPro" id="IPR046344">
    <property type="entry name" value="TAF6_C_sf"/>
</dbReference>
<dbReference type="Gene3D" id="1.25.40.770">
    <property type="entry name" value="TAF6, C-terminal HEAT repeat domain"/>
    <property type="match status" value="1"/>
</dbReference>
<organism evidence="8 9">
    <name type="scientific">Periplaneta americana</name>
    <name type="common">American cockroach</name>
    <name type="synonym">Blatta americana</name>
    <dbReference type="NCBI Taxonomy" id="6978"/>
    <lineage>
        <taxon>Eukaryota</taxon>
        <taxon>Metazoa</taxon>
        <taxon>Ecdysozoa</taxon>
        <taxon>Arthropoda</taxon>
        <taxon>Hexapoda</taxon>
        <taxon>Insecta</taxon>
        <taxon>Pterygota</taxon>
        <taxon>Neoptera</taxon>
        <taxon>Polyneoptera</taxon>
        <taxon>Dictyoptera</taxon>
        <taxon>Blattodea</taxon>
        <taxon>Blattoidea</taxon>
        <taxon>Blattidae</taxon>
        <taxon>Blattinae</taxon>
        <taxon>Periplaneta</taxon>
    </lineage>
</organism>
<evidence type="ECO:0000313" key="9">
    <source>
        <dbReference type="Proteomes" id="UP001148838"/>
    </source>
</evidence>
<evidence type="ECO:0000313" key="8">
    <source>
        <dbReference type="EMBL" id="KAJ4435701.1"/>
    </source>
</evidence>
<comment type="subcellular location">
    <subcellularLocation>
        <location evidence="1">Nucleus</location>
    </subcellularLocation>
</comment>
<evidence type="ECO:0000259" key="7">
    <source>
        <dbReference type="SMART" id="SM00803"/>
    </source>
</evidence>
<sequence length="629" mass="70563">MSGKSDKIQTHKKKTEKKSGESRKYAQISCDSIIAAAEANGISAVSEDISKQLAEDVSYRLREVIHNCSVHLRQNKRRRLLTADIKAVFQTSDVPPVYGHLNDEPLGLLHVREAGVFVPEEQDIDLATFALNHDPLTQKSEPFVKGSWLYPDGTTDGGGNPQPIKTEDVKPATSNPEKPNNSPQIPSHLLSYYSHISKIILGNSEILFKMVLRDLQSNSKIGPIAPYLLNLLALGLQKLPKGTTFSRFRHRFLCTAEALTFNTLIEPSATISVSISRTQYVPVHRVISTLLLCVLDATLIEGASAKCNYELRNIAAHVLVKVVNRWCGKDTKLRLDVMQKLGSVLLDGSSSLRNHYSALQTLCALGYDALDYCVWPHLEQYLAFLDIMKAQQDIKRTKRSLSVASWFHQSSDVMEIEGALLNAVEMLYQKDWNNSPDQSPTSFNIRTLEKTLEAYFGDTLCARRPYYCNANTKREGAGTNISNGGMEVDMLVSSVMKDSSNTDFELDYRNWTAIAKIPVHVPPLFVNRNPSSSIEKRLNMHSGTRISSAFDIPKRPEHYSSTIQFNFAGANPMSKRRLKRRLPDPKQIQLVCPSVYFRKSCQLGCIGKLVRRQHKFTSRSWSADIMTTL</sequence>
<reference evidence="8 9" key="1">
    <citation type="journal article" date="2022" name="Allergy">
        <title>Genome assembly and annotation of Periplaneta americana reveal a comprehensive cockroach allergen profile.</title>
        <authorList>
            <person name="Wang L."/>
            <person name="Xiong Q."/>
            <person name="Saelim N."/>
            <person name="Wang L."/>
            <person name="Nong W."/>
            <person name="Wan A.T."/>
            <person name="Shi M."/>
            <person name="Liu X."/>
            <person name="Cao Q."/>
            <person name="Hui J.H.L."/>
            <person name="Sookrung N."/>
            <person name="Leung T.F."/>
            <person name="Tungtrongchitr A."/>
            <person name="Tsui S.K.W."/>
        </authorList>
    </citation>
    <scope>NUCLEOTIDE SEQUENCE [LARGE SCALE GENOMIC DNA]</scope>
    <source>
        <strain evidence="8">PWHHKU_190912</strain>
    </source>
</reference>
<dbReference type="InterPro" id="IPR004823">
    <property type="entry name" value="TAF_TATA-bd_Histone-like_dom"/>
</dbReference>
<evidence type="ECO:0000256" key="4">
    <source>
        <dbReference type="ARBA" id="ARBA00023163"/>
    </source>
</evidence>
<accession>A0ABQ8SNF4</accession>
<dbReference type="Proteomes" id="UP001148838">
    <property type="component" value="Unassembled WGS sequence"/>
</dbReference>
<feature type="domain" description="TATA box binding protein associated factor (TAF) histone-like fold" evidence="7">
    <location>
        <begin position="27"/>
        <end position="90"/>
    </location>
</feature>
<dbReference type="Pfam" id="PF07571">
    <property type="entry name" value="TAF6_C"/>
    <property type="match status" value="1"/>
</dbReference>
<dbReference type="EMBL" id="JAJSOF020000023">
    <property type="protein sequence ID" value="KAJ4435701.1"/>
    <property type="molecule type" value="Genomic_DNA"/>
</dbReference>
<dbReference type="CDD" id="cd08050">
    <property type="entry name" value="TAF6C"/>
    <property type="match status" value="1"/>
</dbReference>